<dbReference type="EMBL" id="OBDZ01000056">
    <property type="protein sequence ID" value="SNY47685.1"/>
    <property type="molecule type" value="Genomic_DNA"/>
</dbReference>
<organism evidence="1 2">
    <name type="scientific">Orenia metallireducens</name>
    <dbReference type="NCBI Taxonomy" id="1413210"/>
    <lineage>
        <taxon>Bacteria</taxon>
        <taxon>Bacillati</taxon>
        <taxon>Bacillota</taxon>
        <taxon>Clostridia</taxon>
        <taxon>Halanaerobiales</taxon>
        <taxon>Halobacteroidaceae</taxon>
        <taxon>Orenia</taxon>
    </lineage>
</organism>
<dbReference type="Proteomes" id="UP000219573">
    <property type="component" value="Unassembled WGS sequence"/>
</dbReference>
<keyword evidence="2" id="KW-1185">Reference proteome</keyword>
<accession>A0A285II76</accession>
<sequence>MSIKKSELKDIVTIELKKQLKEENKTIRYLEDNGLELCADWLEGEILDRNLQISQNEKTEYIDYMIKVFYGKIDEILNLL</sequence>
<gene>
    <name evidence="1" type="ORF">SAMN06265827_1562</name>
</gene>
<evidence type="ECO:0000313" key="1">
    <source>
        <dbReference type="EMBL" id="SNY47685.1"/>
    </source>
</evidence>
<dbReference type="AlphaFoldDB" id="A0A285II76"/>
<dbReference type="RefSeq" id="WP_097019661.1">
    <property type="nucleotide sequence ID" value="NZ_OBDZ01000056.1"/>
</dbReference>
<reference evidence="2" key="1">
    <citation type="submission" date="2017-09" db="EMBL/GenBank/DDBJ databases">
        <authorList>
            <person name="Varghese N."/>
            <person name="Submissions S."/>
        </authorList>
    </citation>
    <scope>NUCLEOTIDE SEQUENCE [LARGE SCALE GENOMIC DNA]</scope>
    <source>
        <strain evidence="2">MSL47</strain>
    </source>
</reference>
<proteinExistence type="predicted"/>
<protein>
    <submittedName>
        <fullName evidence="1">Uncharacterized protein</fullName>
    </submittedName>
</protein>
<name>A0A285II76_9FIRM</name>
<evidence type="ECO:0000313" key="2">
    <source>
        <dbReference type="Proteomes" id="UP000219573"/>
    </source>
</evidence>